<dbReference type="SUPFAM" id="SSF50685">
    <property type="entry name" value="Barwin-like endoglucanases"/>
    <property type="match status" value="1"/>
</dbReference>
<evidence type="ECO:0000313" key="10">
    <source>
        <dbReference type="Proteomes" id="UP000275137"/>
    </source>
</evidence>
<dbReference type="EMBL" id="RJVP01000002">
    <property type="protein sequence ID" value="ROH86889.1"/>
    <property type="molecule type" value="Genomic_DNA"/>
</dbReference>
<dbReference type="AlphaFoldDB" id="A0A3N0V279"/>
<dbReference type="GO" id="GO:0008933">
    <property type="term" value="F:peptidoglycan lytic transglycosylase activity"/>
    <property type="evidence" value="ECO:0007669"/>
    <property type="project" value="TreeGrafter"/>
</dbReference>
<evidence type="ECO:0000256" key="4">
    <source>
        <dbReference type="ARBA" id="ARBA00023316"/>
    </source>
</evidence>
<evidence type="ECO:0000256" key="1">
    <source>
        <dbReference type="ARBA" id="ARBA00001420"/>
    </source>
</evidence>
<dbReference type="PANTHER" id="PTHR30124:SF0">
    <property type="entry name" value="MEMBRANE-BOUND LYTIC MUREIN TRANSGLYCOSYLASE A"/>
    <property type="match status" value="1"/>
</dbReference>
<name>A0A3N0V279_9PROT</name>
<proteinExistence type="predicted"/>
<accession>A0A3N0V279</accession>
<dbReference type="GO" id="GO:0004553">
    <property type="term" value="F:hydrolase activity, hydrolyzing O-glycosyl compounds"/>
    <property type="evidence" value="ECO:0007669"/>
    <property type="project" value="InterPro"/>
</dbReference>
<keyword evidence="10" id="KW-1185">Reference proteome</keyword>
<keyword evidence="3" id="KW-0456">Lyase</keyword>
<evidence type="ECO:0000256" key="3">
    <source>
        <dbReference type="ARBA" id="ARBA00023239"/>
    </source>
</evidence>
<comment type="caution">
    <text evidence="9">The sequence shown here is derived from an EMBL/GenBank/DDBJ whole genome shotgun (WGS) entry which is preliminary data.</text>
</comment>
<evidence type="ECO:0000256" key="7">
    <source>
        <dbReference type="SAM" id="SignalP"/>
    </source>
</evidence>
<evidence type="ECO:0000256" key="6">
    <source>
        <dbReference type="SAM" id="MobiDB-lite"/>
    </source>
</evidence>
<dbReference type="GO" id="GO:0009254">
    <property type="term" value="P:peptidoglycan turnover"/>
    <property type="evidence" value="ECO:0007669"/>
    <property type="project" value="InterPro"/>
</dbReference>
<organism evidence="9 10">
    <name type="scientific">Pseudomethylobacillus aquaticus</name>
    <dbReference type="NCBI Taxonomy" id="2676064"/>
    <lineage>
        <taxon>Bacteria</taxon>
        <taxon>Pseudomonadati</taxon>
        <taxon>Pseudomonadota</taxon>
        <taxon>Betaproteobacteria</taxon>
        <taxon>Nitrosomonadales</taxon>
        <taxon>Methylophilaceae</taxon>
        <taxon>Pseudomethylobacillus</taxon>
    </lineage>
</organism>
<evidence type="ECO:0000256" key="2">
    <source>
        <dbReference type="ARBA" id="ARBA00012587"/>
    </source>
</evidence>
<dbReference type="EC" id="4.2.2.n1" evidence="2"/>
<feature type="signal peptide" evidence="7">
    <location>
        <begin position="1"/>
        <end position="20"/>
    </location>
</feature>
<dbReference type="SMART" id="SM00925">
    <property type="entry name" value="MltA"/>
    <property type="match status" value="1"/>
</dbReference>
<dbReference type="GO" id="GO:0071555">
    <property type="term" value="P:cell wall organization"/>
    <property type="evidence" value="ECO:0007669"/>
    <property type="project" value="UniProtKB-KW"/>
</dbReference>
<dbReference type="InterPro" id="IPR005300">
    <property type="entry name" value="MltA_B"/>
</dbReference>
<reference evidence="9 10" key="1">
    <citation type="submission" date="2018-10" db="EMBL/GenBank/DDBJ databases">
        <authorList>
            <person name="Chen W.-M."/>
        </authorList>
    </citation>
    <scope>NUCLEOTIDE SEQUENCE [LARGE SCALE GENOMIC DNA]</scope>
    <source>
        <strain evidence="9 10">H-5</strain>
    </source>
</reference>
<dbReference type="GO" id="GO:0009253">
    <property type="term" value="P:peptidoglycan catabolic process"/>
    <property type="evidence" value="ECO:0007669"/>
    <property type="project" value="TreeGrafter"/>
</dbReference>
<dbReference type="PANTHER" id="PTHR30124">
    <property type="entry name" value="MEMBRANE-BOUND LYTIC MUREIN TRANSGLYCOSYLASE A"/>
    <property type="match status" value="1"/>
</dbReference>
<feature type="chain" id="PRO_5017963876" description="peptidoglycan lytic exotransglycosylase" evidence="7">
    <location>
        <begin position="21"/>
        <end position="425"/>
    </location>
</feature>
<dbReference type="PIRSF" id="PIRSF019422">
    <property type="entry name" value="MltA"/>
    <property type="match status" value="1"/>
</dbReference>
<dbReference type="Pfam" id="PF03562">
    <property type="entry name" value="MltA"/>
    <property type="match status" value="1"/>
</dbReference>
<dbReference type="Gene3D" id="2.40.40.10">
    <property type="entry name" value="RlpA-like domain"/>
    <property type="match status" value="1"/>
</dbReference>
<keyword evidence="4" id="KW-0961">Cell wall biogenesis/degradation</keyword>
<dbReference type="Proteomes" id="UP000275137">
    <property type="component" value="Unassembled WGS sequence"/>
</dbReference>
<dbReference type="Pfam" id="PF06725">
    <property type="entry name" value="3D"/>
    <property type="match status" value="1"/>
</dbReference>
<keyword evidence="7" id="KW-0732">Signal</keyword>
<sequence length="425" mass="46409">MRLPLLVCLVLLQTACGQQAVKPVAPPPSPPAQPAPATPPAAQGELPPVQIPVEGGKPMIQPQPVDSVKAVDYTTLQAASWEQMEGLQQDDLRPAWPAWLQSCSTLVNRAAWKAVCERSAQLNPRSSAAIQSFLRQHFDVYRATNVDGSDTGLITGYYQPLLKGSRKATERYRYPLYSRPADLITVELGELYPELANKRVRGRLVDGKLLPYYPRSDIEAPAAPLRGLEFMWVDDIIDLFFLQVQGSGIIQLESGERVPVGYADQNGYSYQSIGRVLVERGEMTLEQASMQSIKQWGRNNPDKLRELLNQNPSYVFFRELPAGLPGPLGALGVPIAAQRSVAVDPRYIPLGAPLFLSTTQPNSSQALRQLMLAQDTGGAIKGGVRADFYWGAGAEAGQRAGAMKQPGKIWVLLPKGFKLRAASAN</sequence>
<dbReference type="CDD" id="cd14485">
    <property type="entry name" value="mltA_like_LT_A"/>
    <property type="match status" value="1"/>
</dbReference>
<protein>
    <recommendedName>
        <fullName evidence="2">peptidoglycan lytic exotransglycosylase</fullName>
        <ecNumber evidence="2">4.2.2.n1</ecNumber>
    </recommendedName>
    <alternativeName>
        <fullName evidence="5">Murein hydrolase A</fullName>
    </alternativeName>
</protein>
<evidence type="ECO:0000259" key="8">
    <source>
        <dbReference type="SMART" id="SM00925"/>
    </source>
</evidence>
<dbReference type="CDD" id="cd14668">
    <property type="entry name" value="mlta_B"/>
    <property type="match status" value="1"/>
</dbReference>
<evidence type="ECO:0000313" key="9">
    <source>
        <dbReference type="EMBL" id="ROH86889.1"/>
    </source>
</evidence>
<dbReference type="InterPro" id="IPR010611">
    <property type="entry name" value="3D_dom"/>
</dbReference>
<comment type="catalytic activity">
    <reaction evidence="1">
        <text>Exolytic cleavage of the (1-&gt;4)-beta-glycosidic linkage between N-acetylmuramic acid (MurNAc) and N-acetylglucosamine (GlcNAc) residues in peptidoglycan, from either the reducing or the non-reducing ends of the peptidoglycan chains, with concomitant formation of a 1,6-anhydrobond in the MurNAc residue.</text>
        <dbReference type="EC" id="4.2.2.n1"/>
    </reaction>
</comment>
<feature type="compositionally biased region" description="Pro residues" evidence="6">
    <location>
        <begin position="24"/>
        <end position="39"/>
    </location>
</feature>
<dbReference type="InterPro" id="IPR036908">
    <property type="entry name" value="RlpA-like_sf"/>
</dbReference>
<feature type="region of interest" description="Disordered" evidence="6">
    <location>
        <begin position="21"/>
        <end position="51"/>
    </location>
</feature>
<evidence type="ECO:0000256" key="5">
    <source>
        <dbReference type="ARBA" id="ARBA00030918"/>
    </source>
</evidence>
<dbReference type="InterPro" id="IPR026044">
    <property type="entry name" value="MltA"/>
</dbReference>
<dbReference type="GO" id="GO:0019867">
    <property type="term" value="C:outer membrane"/>
    <property type="evidence" value="ECO:0007669"/>
    <property type="project" value="InterPro"/>
</dbReference>
<feature type="domain" description="Lytic transglycosylase MltA" evidence="8">
    <location>
        <begin position="161"/>
        <end position="318"/>
    </location>
</feature>
<dbReference type="RefSeq" id="WP_123236697.1">
    <property type="nucleotide sequence ID" value="NZ_RJVP01000002.1"/>
</dbReference>
<gene>
    <name evidence="9" type="ORF">ED236_04065</name>
</gene>
<dbReference type="Gene3D" id="2.40.240.50">
    <property type="entry name" value="Barwin-like endoglucanases"/>
    <property type="match status" value="1"/>
</dbReference>